<dbReference type="PANTHER" id="PTHR43311:SF2">
    <property type="entry name" value="GLUTAMATE--TRNA LIGASE, MITOCHONDRIAL-RELATED"/>
    <property type="match status" value="1"/>
</dbReference>
<dbReference type="InterPro" id="IPR014729">
    <property type="entry name" value="Rossmann-like_a/b/a_fold"/>
</dbReference>
<dbReference type="FunCoup" id="A0A6N7EZG4">
    <property type="interactions" value="534"/>
</dbReference>
<keyword evidence="6 10" id="KW-0547">Nucleotide-binding</keyword>
<proteinExistence type="inferred from homology"/>
<dbReference type="Pfam" id="PF00749">
    <property type="entry name" value="tRNA-synt_1c"/>
    <property type="match status" value="1"/>
</dbReference>
<evidence type="ECO:0000256" key="1">
    <source>
        <dbReference type="ARBA" id="ARBA00004496"/>
    </source>
</evidence>
<dbReference type="EC" id="6.1.1.17" evidence="10"/>
<dbReference type="InParanoid" id="A0A6N7EZG4"/>
<keyword evidence="5 10" id="KW-0436">Ligase</keyword>
<dbReference type="Gene3D" id="3.40.50.620">
    <property type="entry name" value="HUPs"/>
    <property type="match status" value="1"/>
</dbReference>
<keyword evidence="7 10" id="KW-0067">ATP-binding</keyword>
<evidence type="ECO:0000313" key="15">
    <source>
        <dbReference type="Proteomes" id="UP000471298"/>
    </source>
</evidence>
<comment type="similarity">
    <text evidence="2 10">Belongs to the class-I aminoacyl-tRNA synthetase family. Glutamate--tRNA ligase type 1 subfamily.</text>
</comment>
<dbReference type="RefSeq" id="WP_152810938.1">
    <property type="nucleotide sequence ID" value="NZ_WHNW01000014.1"/>
</dbReference>
<protein>
    <recommendedName>
        <fullName evidence="10">Glutamate--tRNA ligase</fullName>
        <ecNumber evidence="10">6.1.1.17</ecNumber>
    </recommendedName>
    <alternativeName>
        <fullName evidence="10">Glutamyl-tRNA synthetase</fullName>
        <shortName evidence="10">GluRS</shortName>
    </alternativeName>
</protein>
<dbReference type="SUPFAM" id="SSF52374">
    <property type="entry name" value="Nucleotidylyl transferase"/>
    <property type="match status" value="1"/>
</dbReference>
<dbReference type="InterPro" id="IPR004527">
    <property type="entry name" value="Glu-tRNA-ligase_bac/mito"/>
</dbReference>
<keyword evidence="4 10" id="KW-0963">Cytoplasm</keyword>
<comment type="function">
    <text evidence="10">Catalyzes the attachment of glutamate to tRNA(Glu) in a two-step reaction: glutamate is first activated by ATP to form Glu-AMP and then transferred to the acceptor end of tRNA(Glu).</text>
</comment>
<comment type="caution">
    <text evidence="14">The sequence shown here is derived from an EMBL/GenBank/DDBJ whole genome shotgun (WGS) entry which is preliminary data.</text>
</comment>
<feature type="binding site" evidence="10">
    <location>
        <position position="254"/>
    </location>
    <ligand>
        <name>ATP</name>
        <dbReference type="ChEBI" id="CHEBI:30616"/>
    </ligand>
</feature>
<evidence type="ECO:0000256" key="6">
    <source>
        <dbReference type="ARBA" id="ARBA00022741"/>
    </source>
</evidence>
<dbReference type="InterPro" id="IPR008925">
    <property type="entry name" value="aa_tRNA-synth_I_cd-bd_sf"/>
</dbReference>
<reference evidence="14 15" key="1">
    <citation type="submission" date="2019-10" db="EMBL/GenBank/DDBJ databases">
        <title>Cardiobacteriales fam. a chemoheterotrophic member of the order Cardiobacteriales, and proposal of Cardiobacteriales fam. nov.</title>
        <authorList>
            <person name="Wang C."/>
        </authorList>
    </citation>
    <scope>NUCLEOTIDE SEQUENCE [LARGE SCALE GENOMIC DNA]</scope>
    <source>
        <strain evidence="14 15">ML27</strain>
    </source>
</reference>
<feature type="domain" description="Aminoacyl-tRNA synthetase class I anticodon-binding" evidence="13">
    <location>
        <begin position="349"/>
        <end position="475"/>
    </location>
</feature>
<feature type="region of interest" description="Disordered" evidence="11">
    <location>
        <begin position="114"/>
        <end position="155"/>
    </location>
</feature>
<name>A0A6N7EZG4_9GAMM</name>
<dbReference type="InterPro" id="IPR033910">
    <property type="entry name" value="GluRS_core"/>
</dbReference>
<evidence type="ECO:0000256" key="11">
    <source>
        <dbReference type="SAM" id="MobiDB-lite"/>
    </source>
</evidence>
<organism evidence="14 15">
    <name type="scientific">Ostreibacterium oceani</name>
    <dbReference type="NCBI Taxonomy" id="2654998"/>
    <lineage>
        <taxon>Bacteria</taxon>
        <taxon>Pseudomonadati</taxon>
        <taxon>Pseudomonadota</taxon>
        <taxon>Gammaproteobacteria</taxon>
        <taxon>Cardiobacteriales</taxon>
        <taxon>Ostreibacteriaceae</taxon>
        <taxon>Ostreibacterium</taxon>
    </lineage>
</organism>
<evidence type="ECO:0000256" key="2">
    <source>
        <dbReference type="ARBA" id="ARBA00007894"/>
    </source>
</evidence>
<feature type="compositionally biased region" description="Polar residues" evidence="11">
    <location>
        <begin position="130"/>
        <end position="150"/>
    </location>
</feature>
<dbReference type="GO" id="GO:0005829">
    <property type="term" value="C:cytosol"/>
    <property type="evidence" value="ECO:0007669"/>
    <property type="project" value="TreeGrafter"/>
</dbReference>
<dbReference type="GO" id="GO:0008270">
    <property type="term" value="F:zinc ion binding"/>
    <property type="evidence" value="ECO:0007669"/>
    <property type="project" value="InterPro"/>
</dbReference>
<comment type="catalytic activity">
    <reaction evidence="10">
        <text>tRNA(Glu) + L-glutamate + ATP = L-glutamyl-tRNA(Glu) + AMP + diphosphate</text>
        <dbReference type="Rhea" id="RHEA:23540"/>
        <dbReference type="Rhea" id="RHEA-COMP:9663"/>
        <dbReference type="Rhea" id="RHEA-COMP:9680"/>
        <dbReference type="ChEBI" id="CHEBI:29985"/>
        <dbReference type="ChEBI" id="CHEBI:30616"/>
        <dbReference type="ChEBI" id="CHEBI:33019"/>
        <dbReference type="ChEBI" id="CHEBI:78442"/>
        <dbReference type="ChEBI" id="CHEBI:78520"/>
        <dbReference type="ChEBI" id="CHEBI:456215"/>
        <dbReference type="EC" id="6.1.1.17"/>
    </reaction>
</comment>
<evidence type="ECO:0000256" key="4">
    <source>
        <dbReference type="ARBA" id="ARBA00022490"/>
    </source>
</evidence>
<keyword evidence="9 10" id="KW-0030">Aminoacyl-tRNA synthetase</keyword>
<dbReference type="FunFam" id="3.40.50.620:FF:000007">
    <property type="entry name" value="Glutamate--tRNA ligase"/>
    <property type="match status" value="1"/>
</dbReference>
<evidence type="ECO:0000256" key="3">
    <source>
        <dbReference type="ARBA" id="ARBA00011245"/>
    </source>
</evidence>
<evidence type="ECO:0000259" key="12">
    <source>
        <dbReference type="Pfam" id="PF00749"/>
    </source>
</evidence>
<dbReference type="InterPro" id="IPR020751">
    <property type="entry name" value="aa-tRNA-synth_I_codon-bd_sub2"/>
</dbReference>
<dbReference type="PROSITE" id="PS00178">
    <property type="entry name" value="AA_TRNA_LIGASE_I"/>
    <property type="match status" value="1"/>
</dbReference>
<dbReference type="GO" id="GO:0005524">
    <property type="term" value="F:ATP binding"/>
    <property type="evidence" value="ECO:0007669"/>
    <property type="project" value="UniProtKB-UniRule"/>
</dbReference>
<sequence length="484" mass="54462">MIITRFPPSPTGDLHIGGVRTALYNWLVARQANGQFILRIEDTDSQREKTNAVAGIIEGMQWLGLDYDAGPIFQSDRYDRYRQAVQQLLDEGKAYYCYCSRERLDKLREEQMANKEKPKYDGHCRDNASRDNVNGDSASHANHSPKTDNAQPVVRFKNPTEGDVVWQDMVHGEIRFANTELDDLIIQRADGSPTYNFCVVVDDIDMQMTHIIRGDDHINNTPRQINIFKAFDATLPQFGHVGMILGDDGKKLSKRHGASSVLAFRDAGYLPAAIINYLVRLGWSHGDQEIFSVTELLEKFDINTVNTAASAFNTEKLNWLNQHYMKTLPPEQLLPGLTYQYQTLGIDTGDTDLTTIIPYYSERAKTLKEMAQQTRWLFEPVSEYPEKAAKKAFHSDAGRYLGFIHEQLAAIDPIHWQSEALHQALETTASHFDVGFGKVGMPLRLALTGGSPSPNIDDILILLGKTKSLHAINTAVDYLNQATT</sequence>
<gene>
    <name evidence="10 14" type="primary">gltX</name>
    <name evidence="14" type="ORF">GCU85_09455</name>
</gene>
<dbReference type="Pfam" id="PF19269">
    <property type="entry name" value="Anticodon_2"/>
    <property type="match status" value="1"/>
</dbReference>
<keyword evidence="8 10" id="KW-0648">Protein biosynthesis</keyword>
<dbReference type="PANTHER" id="PTHR43311">
    <property type="entry name" value="GLUTAMATE--TRNA LIGASE"/>
    <property type="match status" value="1"/>
</dbReference>
<dbReference type="PRINTS" id="PR00987">
    <property type="entry name" value="TRNASYNTHGLU"/>
</dbReference>
<dbReference type="Proteomes" id="UP000471298">
    <property type="component" value="Unassembled WGS sequence"/>
</dbReference>
<evidence type="ECO:0000256" key="8">
    <source>
        <dbReference type="ARBA" id="ARBA00022917"/>
    </source>
</evidence>
<feature type="domain" description="Glutamyl/glutaminyl-tRNA synthetase class Ib catalytic" evidence="12">
    <location>
        <begin position="2"/>
        <end position="319"/>
    </location>
</feature>
<comment type="subcellular location">
    <subcellularLocation>
        <location evidence="1 10">Cytoplasm</location>
    </subcellularLocation>
</comment>
<dbReference type="InterPro" id="IPR049940">
    <property type="entry name" value="GluQ/Sye"/>
</dbReference>
<dbReference type="InterPro" id="IPR000924">
    <property type="entry name" value="Glu/Gln-tRNA-synth"/>
</dbReference>
<evidence type="ECO:0000256" key="10">
    <source>
        <dbReference type="HAMAP-Rule" id="MF_00022"/>
    </source>
</evidence>
<dbReference type="InterPro" id="IPR045462">
    <property type="entry name" value="aa-tRNA-synth_I_cd-bd"/>
</dbReference>
<evidence type="ECO:0000256" key="7">
    <source>
        <dbReference type="ARBA" id="ARBA00022840"/>
    </source>
</evidence>
<dbReference type="GO" id="GO:0004818">
    <property type="term" value="F:glutamate-tRNA ligase activity"/>
    <property type="evidence" value="ECO:0007669"/>
    <property type="project" value="UniProtKB-UniRule"/>
</dbReference>
<feature type="short sequence motif" description="'HIGH' region" evidence="10">
    <location>
        <begin position="8"/>
        <end position="18"/>
    </location>
</feature>
<comment type="subunit">
    <text evidence="3 10">Monomer.</text>
</comment>
<dbReference type="Gene3D" id="1.10.10.350">
    <property type="match status" value="1"/>
</dbReference>
<dbReference type="AlphaFoldDB" id="A0A6N7EZG4"/>
<dbReference type="InterPro" id="IPR001412">
    <property type="entry name" value="aa-tRNA-synth_I_CS"/>
</dbReference>
<comment type="caution">
    <text evidence="10">Lacks conserved residue(s) required for the propagation of feature annotation.</text>
</comment>
<feature type="compositionally biased region" description="Basic and acidic residues" evidence="11">
    <location>
        <begin position="114"/>
        <end position="129"/>
    </location>
</feature>
<dbReference type="NCBIfam" id="TIGR00464">
    <property type="entry name" value="gltX_bact"/>
    <property type="match status" value="1"/>
</dbReference>
<keyword evidence="15" id="KW-1185">Reference proteome</keyword>
<evidence type="ECO:0000256" key="5">
    <source>
        <dbReference type="ARBA" id="ARBA00022598"/>
    </source>
</evidence>
<dbReference type="CDD" id="cd00808">
    <property type="entry name" value="GluRS_core"/>
    <property type="match status" value="1"/>
</dbReference>
<evidence type="ECO:0000313" key="14">
    <source>
        <dbReference type="EMBL" id="MPV86950.1"/>
    </source>
</evidence>
<dbReference type="InterPro" id="IPR020058">
    <property type="entry name" value="Glu/Gln-tRNA-synth_Ib_cat-dom"/>
</dbReference>
<evidence type="ECO:0000256" key="9">
    <source>
        <dbReference type="ARBA" id="ARBA00023146"/>
    </source>
</evidence>
<dbReference type="EMBL" id="WHNW01000014">
    <property type="protein sequence ID" value="MPV86950.1"/>
    <property type="molecule type" value="Genomic_DNA"/>
</dbReference>
<accession>A0A6N7EZG4</accession>
<dbReference type="GO" id="GO:0006424">
    <property type="term" value="P:glutamyl-tRNA aminoacylation"/>
    <property type="evidence" value="ECO:0007669"/>
    <property type="project" value="UniProtKB-UniRule"/>
</dbReference>
<evidence type="ECO:0000259" key="13">
    <source>
        <dbReference type="Pfam" id="PF19269"/>
    </source>
</evidence>
<feature type="short sequence motif" description="'KMSKS' region" evidence="10">
    <location>
        <begin position="251"/>
        <end position="255"/>
    </location>
</feature>
<dbReference type="HAMAP" id="MF_00022">
    <property type="entry name" value="Glu_tRNA_synth_type1"/>
    <property type="match status" value="1"/>
</dbReference>
<dbReference type="SUPFAM" id="SSF48163">
    <property type="entry name" value="An anticodon-binding domain of class I aminoacyl-tRNA synthetases"/>
    <property type="match status" value="1"/>
</dbReference>
<dbReference type="GO" id="GO:0000049">
    <property type="term" value="F:tRNA binding"/>
    <property type="evidence" value="ECO:0007669"/>
    <property type="project" value="InterPro"/>
</dbReference>